<evidence type="ECO:0000256" key="4">
    <source>
        <dbReference type="ARBA" id="ARBA00022475"/>
    </source>
</evidence>
<evidence type="ECO:0000256" key="5">
    <source>
        <dbReference type="ARBA" id="ARBA00022741"/>
    </source>
</evidence>
<dbReference type="RefSeq" id="XP_004254473.1">
    <property type="nucleotide sequence ID" value="XM_004254425.1"/>
</dbReference>
<dbReference type="CDD" id="cd00876">
    <property type="entry name" value="Ras"/>
    <property type="match status" value="1"/>
</dbReference>
<dbReference type="GO" id="GO:0005886">
    <property type="term" value="C:plasma membrane"/>
    <property type="evidence" value="ECO:0007669"/>
    <property type="project" value="UniProtKB-SubCell"/>
</dbReference>
<comment type="similarity">
    <text evidence="2">Belongs to the small GTPase superfamily. Rho family.</text>
</comment>
<dbReference type="PROSITE" id="PS51419">
    <property type="entry name" value="RAB"/>
    <property type="match status" value="1"/>
</dbReference>
<keyword evidence="6" id="KW-0378">Hydrolase</keyword>
<dbReference type="Pfam" id="PF00071">
    <property type="entry name" value="Ras"/>
    <property type="match status" value="1"/>
</dbReference>
<dbReference type="GO" id="GO:0005525">
    <property type="term" value="F:GTP binding"/>
    <property type="evidence" value="ECO:0007669"/>
    <property type="project" value="UniProtKB-KW"/>
</dbReference>
<dbReference type="NCBIfam" id="TIGR00231">
    <property type="entry name" value="small_GTP"/>
    <property type="match status" value="1"/>
</dbReference>
<dbReference type="OrthoDB" id="5976022at2759"/>
<dbReference type="Proteomes" id="UP000014680">
    <property type="component" value="Unassembled WGS sequence"/>
</dbReference>
<evidence type="ECO:0000256" key="8">
    <source>
        <dbReference type="ARBA" id="ARBA00023136"/>
    </source>
</evidence>
<evidence type="ECO:0000256" key="6">
    <source>
        <dbReference type="ARBA" id="ARBA00022801"/>
    </source>
</evidence>
<accession>A0A0A1U0Z5</accession>
<keyword evidence="5" id="KW-0547">Nucleotide-binding</keyword>
<comment type="subcellular location">
    <subcellularLocation>
        <location evidence="1">Cell membrane</location>
    </subcellularLocation>
</comment>
<dbReference type="GO" id="GO:0003925">
    <property type="term" value="F:G protein activity"/>
    <property type="evidence" value="ECO:0007669"/>
    <property type="project" value="UniProtKB-EC"/>
</dbReference>
<dbReference type="SUPFAM" id="SSF52540">
    <property type="entry name" value="P-loop containing nucleoside triphosphate hydrolases"/>
    <property type="match status" value="1"/>
</dbReference>
<evidence type="ECO:0000313" key="9">
    <source>
        <dbReference type="EMBL" id="ELP87702.1"/>
    </source>
</evidence>
<gene>
    <name evidence="9" type="ORF">EIN_384160</name>
</gene>
<protein>
    <recommendedName>
        <fullName evidence="3">small monomeric GTPase</fullName>
        <ecNumber evidence="3">3.6.5.2</ecNumber>
    </recommendedName>
</protein>
<dbReference type="Gene3D" id="3.40.50.300">
    <property type="entry name" value="P-loop containing nucleotide triphosphate hydrolases"/>
    <property type="match status" value="1"/>
</dbReference>
<evidence type="ECO:0000256" key="1">
    <source>
        <dbReference type="ARBA" id="ARBA00004236"/>
    </source>
</evidence>
<keyword evidence="10" id="KW-1185">Reference proteome</keyword>
<dbReference type="InterPro" id="IPR005225">
    <property type="entry name" value="Small_GTP-bd"/>
</dbReference>
<dbReference type="EC" id="3.6.5.2" evidence="3"/>
<dbReference type="InterPro" id="IPR001806">
    <property type="entry name" value="Small_GTPase"/>
</dbReference>
<dbReference type="AlphaFoldDB" id="A0A0A1U0Z5"/>
<dbReference type="PROSITE" id="PS51421">
    <property type="entry name" value="RAS"/>
    <property type="match status" value="1"/>
</dbReference>
<dbReference type="GeneID" id="14886671"/>
<organism evidence="9 10">
    <name type="scientific">Entamoeba invadens IP1</name>
    <dbReference type="NCBI Taxonomy" id="370355"/>
    <lineage>
        <taxon>Eukaryota</taxon>
        <taxon>Amoebozoa</taxon>
        <taxon>Evosea</taxon>
        <taxon>Archamoebae</taxon>
        <taxon>Mastigamoebida</taxon>
        <taxon>Entamoebidae</taxon>
        <taxon>Entamoeba</taxon>
    </lineage>
</organism>
<evidence type="ECO:0000256" key="2">
    <source>
        <dbReference type="ARBA" id="ARBA00010142"/>
    </source>
</evidence>
<dbReference type="SMART" id="SM00174">
    <property type="entry name" value="RHO"/>
    <property type="match status" value="1"/>
</dbReference>
<dbReference type="GO" id="GO:0007165">
    <property type="term" value="P:signal transduction"/>
    <property type="evidence" value="ECO:0007669"/>
    <property type="project" value="InterPro"/>
</dbReference>
<name>A0A0A1U0Z5_ENTIV</name>
<sequence length="193" mass="22416">MYKKETKKTKIVVFGFGSVGKSSIIIRLVSDFFVRDYDPTIEDSYFVTMKVDGKSYVLDILDTAGSEEYSALRDVYTRNAYGFLVVYSITDRVSFDELDYFRKKIYTTLQKAYNEHIPIVLCGNKSDLESVRTVSIEEGEKLAEEWRVSFYETSAKNKININEIFIEVVNDIVRTKYKQKQVDDKYNKTCVVV</sequence>
<dbReference type="VEuPathDB" id="AmoebaDB:EIN_384160"/>
<dbReference type="EMBL" id="KB206817">
    <property type="protein sequence ID" value="ELP87702.1"/>
    <property type="molecule type" value="Genomic_DNA"/>
</dbReference>
<dbReference type="SMART" id="SM00173">
    <property type="entry name" value="RAS"/>
    <property type="match status" value="1"/>
</dbReference>
<evidence type="ECO:0000256" key="7">
    <source>
        <dbReference type="ARBA" id="ARBA00023134"/>
    </source>
</evidence>
<keyword evidence="8" id="KW-0472">Membrane</keyword>
<dbReference type="PRINTS" id="PR00449">
    <property type="entry name" value="RASTRNSFRMNG"/>
</dbReference>
<evidence type="ECO:0000313" key="10">
    <source>
        <dbReference type="Proteomes" id="UP000014680"/>
    </source>
</evidence>
<reference evidence="9 10" key="1">
    <citation type="submission" date="2012-10" db="EMBL/GenBank/DDBJ databases">
        <authorList>
            <person name="Zafar N."/>
            <person name="Inman J."/>
            <person name="Hall N."/>
            <person name="Lorenzi H."/>
            <person name="Caler E."/>
        </authorList>
    </citation>
    <scope>NUCLEOTIDE SEQUENCE [LARGE SCALE GENOMIC DNA]</scope>
    <source>
        <strain evidence="9 10">IP1</strain>
    </source>
</reference>
<dbReference type="InterPro" id="IPR027417">
    <property type="entry name" value="P-loop_NTPase"/>
</dbReference>
<proteinExistence type="inferred from homology"/>
<keyword evidence="4" id="KW-1003">Cell membrane</keyword>
<dbReference type="PROSITE" id="PS51420">
    <property type="entry name" value="RHO"/>
    <property type="match status" value="1"/>
</dbReference>
<dbReference type="KEGG" id="eiv:EIN_384160"/>
<evidence type="ECO:0000256" key="3">
    <source>
        <dbReference type="ARBA" id="ARBA00011984"/>
    </source>
</evidence>
<dbReference type="PANTHER" id="PTHR24070">
    <property type="entry name" value="RAS, DI-RAS, AND RHEB FAMILY MEMBERS OF SMALL GTPASE SUPERFAMILY"/>
    <property type="match status" value="1"/>
</dbReference>
<dbReference type="OMA" id="CESINCP"/>
<dbReference type="FunFam" id="3.40.50.300:FF:000343">
    <property type="entry name" value="Ras family gtpase"/>
    <property type="match status" value="1"/>
</dbReference>
<keyword evidence="7" id="KW-0342">GTP-binding</keyword>
<dbReference type="InterPro" id="IPR020849">
    <property type="entry name" value="Small_GTPase_Ras-type"/>
</dbReference>
<dbReference type="SMART" id="SM00175">
    <property type="entry name" value="RAB"/>
    <property type="match status" value="1"/>
</dbReference>